<name>A0A1Z5HSI0_9FIRM</name>
<keyword evidence="2" id="KW-1185">Reference proteome</keyword>
<evidence type="ECO:0000313" key="2">
    <source>
        <dbReference type="Proteomes" id="UP000197032"/>
    </source>
</evidence>
<dbReference type="RefSeq" id="WP_088553640.1">
    <property type="nucleotide sequence ID" value="NZ_BDGJ01000063.1"/>
</dbReference>
<dbReference type="Pfam" id="PF07873">
    <property type="entry name" value="YabP"/>
    <property type="match status" value="1"/>
</dbReference>
<reference evidence="2" key="1">
    <citation type="journal article" date="2017" name="Appl. Environ. Microbiol.">
        <title>Genomic analysis of Calderihabitans maritimus KKC1, a thermophilic hydrogenogenic carboxydotrophic bacterium isolated from marine sediment.</title>
        <authorList>
            <person name="Omae K."/>
            <person name="Yoneda Y."/>
            <person name="Fukuyama Y."/>
            <person name="Yoshida T."/>
            <person name="Sako Y."/>
        </authorList>
    </citation>
    <scope>NUCLEOTIDE SEQUENCE [LARGE SCALE GENOMIC DNA]</scope>
    <source>
        <strain evidence="2">KKC1</strain>
    </source>
</reference>
<dbReference type="EMBL" id="BDGJ01000063">
    <property type="protein sequence ID" value="GAW92240.1"/>
    <property type="molecule type" value="Genomic_DNA"/>
</dbReference>
<dbReference type="Gene3D" id="2.60.40.2000">
    <property type="match status" value="1"/>
</dbReference>
<dbReference type="PIRSF" id="PIRSF011576">
    <property type="entry name" value="YabP"/>
    <property type="match status" value="1"/>
</dbReference>
<comment type="caution">
    <text evidence="1">The sequence shown here is derived from an EMBL/GenBank/DDBJ whole genome shotgun (WGS) entry which is preliminary data.</text>
</comment>
<accession>A0A1Z5HSI0</accession>
<dbReference type="AlphaFoldDB" id="A0A1Z5HSI0"/>
<gene>
    <name evidence="1" type="ORF">KKC1_13980</name>
</gene>
<dbReference type="NCBIfam" id="TIGR02892">
    <property type="entry name" value="spore_yabP"/>
    <property type="match status" value="1"/>
</dbReference>
<dbReference type="OrthoDB" id="9795125at2"/>
<dbReference type="InterPro" id="IPR038705">
    <property type="entry name" value="YabP_sf"/>
</dbReference>
<protein>
    <submittedName>
        <fullName evidence="1">YabP family protein</fullName>
    </submittedName>
</protein>
<organism evidence="1 2">
    <name type="scientific">Calderihabitans maritimus</name>
    <dbReference type="NCBI Taxonomy" id="1246530"/>
    <lineage>
        <taxon>Bacteria</taxon>
        <taxon>Bacillati</taxon>
        <taxon>Bacillota</taxon>
        <taxon>Clostridia</taxon>
        <taxon>Neomoorellales</taxon>
        <taxon>Calderihabitantaceae</taxon>
        <taxon>Calderihabitans</taxon>
    </lineage>
</organism>
<dbReference type="InterPro" id="IPR012504">
    <property type="entry name" value="Spore_YabP"/>
</dbReference>
<dbReference type="GO" id="GO:0030435">
    <property type="term" value="P:sporulation resulting in formation of a cellular spore"/>
    <property type="evidence" value="ECO:0007669"/>
    <property type="project" value="InterPro"/>
</dbReference>
<evidence type="ECO:0000313" key="1">
    <source>
        <dbReference type="EMBL" id="GAW92240.1"/>
    </source>
</evidence>
<proteinExistence type="predicted"/>
<sequence>MSEEKQLLSLADRRHLKINGVLHVASFDDQEVILETNLGVLIIKGEGLNINQFNLEQGKLEIDGMIRLMEYKEGEGVKDLKDKRKGLLERLLR</sequence>
<dbReference type="InterPro" id="IPR022476">
    <property type="entry name" value="Spore_YabP/YqfC"/>
</dbReference>
<dbReference type="Proteomes" id="UP000197032">
    <property type="component" value="Unassembled WGS sequence"/>
</dbReference>